<protein>
    <submittedName>
        <fullName evidence="1">Uncharacterized protein</fullName>
    </submittedName>
</protein>
<accession>A0ABD3GDR9</accession>
<dbReference type="EMBL" id="JBJQOH010000008">
    <property type="protein sequence ID" value="KAL3676327.1"/>
    <property type="molecule type" value="Genomic_DNA"/>
</dbReference>
<name>A0ABD3GDR9_9MARC</name>
<dbReference type="Proteomes" id="UP001633002">
    <property type="component" value="Unassembled WGS sequence"/>
</dbReference>
<keyword evidence="2" id="KW-1185">Reference proteome</keyword>
<gene>
    <name evidence="1" type="ORF">R1sor_026275</name>
</gene>
<proteinExistence type="predicted"/>
<dbReference type="AlphaFoldDB" id="A0ABD3GDR9"/>
<evidence type="ECO:0000313" key="2">
    <source>
        <dbReference type="Proteomes" id="UP001633002"/>
    </source>
</evidence>
<reference evidence="1 2" key="1">
    <citation type="submission" date="2024-09" db="EMBL/GenBank/DDBJ databases">
        <title>Chromosome-scale assembly of Riccia sorocarpa.</title>
        <authorList>
            <person name="Paukszto L."/>
        </authorList>
    </citation>
    <scope>NUCLEOTIDE SEQUENCE [LARGE SCALE GENOMIC DNA]</scope>
    <source>
        <strain evidence="1">LP-2024</strain>
        <tissue evidence="1">Aerial parts of the thallus</tissue>
    </source>
</reference>
<evidence type="ECO:0000313" key="1">
    <source>
        <dbReference type="EMBL" id="KAL3676327.1"/>
    </source>
</evidence>
<sequence length="104" mass="11412">MMRYASTFTATEWDLLIHRDDQIDAHMDFLARGSTSVNLDEDTFLLRQNIDACTKGTGAQGGDFGKEGLKDINKLIEKGIYSYYYYGEPVIAAFCSKGGVGAAA</sequence>
<organism evidence="1 2">
    <name type="scientific">Riccia sorocarpa</name>
    <dbReference type="NCBI Taxonomy" id="122646"/>
    <lineage>
        <taxon>Eukaryota</taxon>
        <taxon>Viridiplantae</taxon>
        <taxon>Streptophyta</taxon>
        <taxon>Embryophyta</taxon>
        <taxon>Marchantiophyta</taxon>
        <taxon>Marchantiopsida</taxon>
        <taxon>Marchantiidae</taxon>
        <taxon>Marchantiales</taxon>
        <taxon>Ricciaceae</taxon>
        <taxon>Riccia</taxon>
    </lineage>
</organism>
<comment type="caution">
    <text evidence="1">The sequence shown here is derived from an EMBL/GenBank/DDBJ whole genome shotgun (WGS) entry which is preliminary data.</text>
</comment>